<dbReference type="SUPFAM" id="SSF56784">
    <property type="entry name" value="HAD-like"/>
    <property type="match status" value="1"/>
</dbReference>
<dbReference type="InterPro" id="IPR004274">
    <property type="entry name" value="FCP1_dom"/>
</dbReference>
<accession>A0AAV1WKQ3</accession>
<keyword evidence="1" id="KW-0811">Translocation</keyword>
<protein>
    <recommendedName>
        <fullName evidence="1">Mitochondrial import inner membrane translocase subunit TIM50</fullName>
    </recommendedName>
</protein>
<evidence type="ECO:0000256" key="1">
    <source>
        <dbReference type="RuleBase" id="RU365079"/>
    </source>
</evidence>
<feature type="domain" description="FCP1 homology" evidence="3">
    <location>
        <begin position="45"/>
        <end position="226"/>
    </location>
</feature>
<dbReference type="Pfam" id="PF03031">
    <property type="entry name" value="NIF"/>
    <property type="match status" value="1"/>
</dbReference>
<evidence type="ECO:0000259" key="3">
    <source>
        <dbReference type="PROSITE" id="PS50969"/>
    </source>
</evidence>
<dbReference type="Proteomes" id="UP001497480">
    <property type="component" value="Unassembled WGS sequence"/>
</dbReference>
<comment type="caution">
    <text evidence="4">The sequence shown here is derived from an EMBL/GenBank/DDBJ whole genome shotgun (WGS) entry which is preliminary data.</text>
</comment>
<comment type="subcellular location">
    <subcellularLocation>
        <location evidence="1">Mitochondrion inner membrane</location>
        <topology evidence="1">Single-pass membrane protein</topology>
    </subcellularLocation>
</comment>
<dbReference type="PROSITE" id="PS50969">
    <property type="entry name" value="FCP1"/>
    <property type="match status" value="1"/>
</dbReference>
<reference evidence="4 5" key="1">
    <citation type="submission" date="2024-03" db="EMBL/GenBank/DDBJ databases">
        <authorList>
            <person name="Martinez-Hernandez J."/>
        </authorList>
    </citation>
    <scope>NUCLEOTIDE SEQUENCE [LARGE SCALE GENOMIC DNA]</scope>
</reference>
<comment type="function">
    <text evidence="1">Essential component of the TIM23 complex, a complex that mediates the translocation of transit peptide-containing proteins across the mitochondrial inner membrane.</text>
</comment>
<keyword evidence="5" id="KW-1185">Reference proteome</keyword>
<organism evidence="4 5">
    <name type="scientific">Lupinus luteus</name>
    <name type="common">European yellow lupine</name>
    <dbReference type="NCBI Taxonomy" id="3873"/>
    <lineage>
        <taxon>Eukaryota</taxon>
        <taxon>Viridiplantae</taxon>
        <taxon>Streptophyta</taxon>
        <taxon>Embryophyta</taxon>
        <taxon>Tracheophyta</taxon>
        <taxon>Spermatophyta</taxon>
        <taxon>Magnoliopsida</taxon>
        <taxon>eudicotyledons</taxon>
        <taxon>Gunneridae</taxon>
        <taxon>Pentapetalae</taxon>
        <taxon>rosids</taxon>
        <taxon>fabids</taxon>
        <taxon>Fabales</taxon>
        <taxon>Fabaceae</taxon>
        <taxon>Papilionoideae</taxon>
        <taxon>50 kb inversion clade</taxon>
        <taxon>genistoids sensu lato</taxon>
        <taxon>core genistoids</taxon>
        <taxon>Genisteae</taxon>
        <taxon>Lupinus</taxon>
    </lineage>
</organism>
<dbReference type="InterPro" id="IPR023214">
    <property type="entry name" value="HAD_sf"/>
</dbReference>
<feature type="compositionally biased region" description="Polar residues" evidence="2">
    <location>
        <begin position="1"/>
        <end position="20"/>
    </location>
</feature>
<sequence>MSGKNNGSRNISASNTNAKYSDSEDEYIDAEDKTSLGLSLEKLNLGPRKKLLVLNLNGLLANRIHRRDVKEMPKSRRPDAIYRNFRVFRRPFVEEFMEFCLDRFEVGIWSSAMEHNIGDALRCSIGASAKKLLFVWDQDYCLDSGFTSLENKSKPLFFKELKKVWVQIKKGGPYSESNTLLIDNNPYKAFLNPSNTGIFPESYKVENKNDNALDPKGELCLYLEGLANSEDVPSYVKNNPFGQSAITSSHSDWDYYCKVQKSIQSRIY</sequence>
<evidence type="ECO:0000313" key="4">
    <source>
        <dbReference type="EMBL" id="CAL0309919.1"/>
    </source>
</evidence>
<dbReference type="GO" id="GO:0005744">
    <property type="term" value="C:TIM23 mitochondrial import inner membrane translocase complex"/>
    <property type="evidence" value="ECO:0007669"/>
    <property type="project" value="UniProtKB-UniRule"/>
</dbReference>
<dbReference type="PANTHER" id="PTHR12210">
    <property type="entry name" value="DULLARD PROTEIN PHOSPHATASE"/>
    <property type="match status" value="1"/>
</dbReference>
<feature type="region of interest" description="Disordered" evidence="2">
    <location>
        <begin position="1"/>
        <end position="24"/>
    </location>
</feature>
<dbReference type="SMART" id="SM00577">
    <property type="entry name" value="CPDc"/>
    <property type="match status" value="1"/>
</dbReference>
<dbReference type="AlphaFoldDB" id="A0AAV1WKQ3"/>
<comment type="similarity">
    <text evidence="1">Belongs to the TIM50 family.</text>
</comment>
<keyword evidence="1" id="KW-0653">Protein transport</keyword>
<evidence type="ECO:0000313" key="5">
    <source>
        <dbReference type="Proteomes" id="UP001497480"/>
    </source>
</evidence>
<keyword evidence="1" id="KW-0813">Transport</keyword>
<evidence type="ECO:0000256" key="2">
    <source>
        <dbReference type="SAM" id="MobiDB-lite"/>
    </source>
</evidence>
<dbReference type="InterPro" id="IPR036412">
    <property type="entry name" value="HAD-like_sf"/>
</dbReference>
<dbReference type="EMBL" id="CAXHTB010000007">
    <property type="protein sequence ID" value="CAL0309919.1"/>
    <property type="molecule type" value="Genomic_DNA"/>
</dbReference>
<dbReference type="InterPro" id="IPR050365">
    <property type="entry name" value="TIM50"/>
</dbReference>
<comment type="subunit">
    <text evidence="1">Component of the TIM23 complex.</text>
</comment>
<name>A0AAV1WKQ3_LUPLU</name>
<gene>
    <name evidence="4" type="ORF">LLUT_LOCUS10979</name>
</gene>
<dbReference type="GO" id="GO:0015031">
    <property type="term" value="P:protein transport"/>
    <property type="evidence" value="ECO:0007669"/>
    <property type="project" value="UniProtKB-KW"/>
</dbReference>
<keyword evidence="1" id="KW-0496">Mitochondrion</keyword>
<keyword evidence="1" id="KW-0809">Transit peptide</keyword>
<dbReference type="Gene3D" id="3.40.50.1000">
    <property type="entry name" value="HAD superfamily/HAD-like"/>
    <property type="match status" value="1"/>
</dbReference>
<proteinExistence type="inferred from homology"/>